<dbReference type="EMBL" id="LMTR01000075">
    <property type="protein sequence ID" value="KWT65779.1"/>
    <property type="molecule type" value="Genomic_DNA"/>
</dbReference>
<keyword evidence="13" id="KW-1185">Reference proteome</keyword>
<dbReference type="PROSITE" id="PS00099">
    <property type="entry name" value="THIOLASE_3"/>
    <property type="match status" value="1"/>
</dbReference>
<evidence type="ECO:0000256" key="5">
    <source>
        <dbReference type="ARBA" id="ARBA00023315"/>
    </source>
</evidence>
<feature type="active site" description="Proton acceptor" evidence="8">
    <location>
        <position position="351"/>
    </location>
</feature>
<dbReference type="PROSITE" id="PS00098">
    <property type="entry name" value="THIOLASE_1"/>
    <property type="match status" value="1"/>
</dbReference>
<dbReference type="Pfam" id="PF02803">
    <property type="entry name" value="Thiolase_C"/>
    <property type="match status" value="1"/>
</dbReference>
<evidence type="ECO:0000256" key="6">
    <source>
        <dbReference type="ARBA" id="ARBA00037924"/>
    </source>
</evidence>
<dbReference type="GO" id="GO:0042619">
    <property type="term" value="P:poly-hydroxybutyrate biosynthetic process"/>
    <property type="evidence" value="ECO:0007669"/>
    <property type="project" value="UniProtKB-KW"/>
</dbReference>
<dbReference type="Gene3D" id="3.40.47.10">
    <property type="match status" value="2"/>
</dbReference>
<dbReference type="AlphaFoldDB" id="A0A109BBK4"/>
<dbReference type="FunFam" id="3.40.47.10:FF:000010">
    <property type="entry name" value="Acetyl-CoA acetyltransferase (Thiolase)"/>
    <property type="match status" value="1"/>
</dbReference>
<evidence type="ECO:0000256" key="4">
    <source>
        <dbReference type="ARBA" id="ARBA00022752"/>
    </source>
</evidence>
<feature type="domain" description="Thiolase N-terminal" evidence="10">
    <location>
        <begin position="8"/>
        <end position="264"/>
    </location>
</feature>
<evidence type="ECO:0000313" key="13">
    <source>
        <dbReference type="Proteomes" id="UP000059074"/>
    </source>
</evidence>
<evidence type="ECO:0000256" key="7">
    <source>
        <dbReference type="ARBA" id="ARBA00080155"/>
    </source>
</evidence>
<protein>
    <recommendedName>
        <fullName evidence="7">Beta-ketothiolase</fullName>
    </recommendedName>
</protein>
<dbReference type="InterPro" id="IPR020615">
    <property type="entry name" value="Thiolase_acyl_enz_int_AS"/>
</dbReference>
<dbReference type="STRING" id="121290.APY04_2626"/>
<dbReference type="GO" id="GO:0044281">
    <property type="term" value="P:small molecule metabolic process"/>
    <property type="evidence" value="ECO:0007669"/>
    <property type="project" value="UniProtKB-ARBA"/>
</dbReference>
<feature type="active site" description="Proton acceptor" evidence="8">
    <location>
        <position position="381"/>
    </location>
</feature>
<accession>A0A109BBK4</accession>
<comment type="caution">
    <text evidence="12">The sequence shown here is derived from an EMBL/GenBank/DDBJ whole genome shotgun (WGS) entry which is preliminary data.</text>
</comment>
<comment type="pathway">
    <text evidence="1">Biopolymer metabolism; poly-(R)-3-hydroxybutanoate biosynthesis.</text>
</comment>
<dbReference type="SUPFAM" id="SSF53901">
    <property type="entry name" value="Thiolase-like"/>
    <property type="match status" value="2"/>
</dbReference>
<dbReference type="Pfam" id="PF00108">
    <property type="entry name" value="Thiolase_N"/>
    <property type="match status" value="1"/>
</dbReference>
<keyword evidence="3 9" id="KW-0808">Transferase</keyword>
<sequence length="395" mass="40637">MSDDNTTIVIASAARTPVGSFNGSLATVAGHDLGTIAIKAALERAKVEPGDVSEVILGQVLTGAQGQNPARQASIGAGIPVDSPAFTVNQVCGSGLRAVALGAQQILAGDASIVVAGGQENMSQSVHASHMRNGTKMGDVKFVDTMIKDGLWDAFNNYHMGTTAENVARQWQISREDQDNFAVASQNKAEAAKKAGKFKDEIVGVTVKGRKGDVIVEEDEYIRDGATLDSVAKLRPAFDKAGTVTAGNASGINDGAAALVLMTAAEAKKRGIEPLARIVSWAQAGVDPSIMGTGPIPASKKALEKAGWDAKDLDLVEANEAFAAQACAVNKGVGWDTDKVNVNGGAIAIGHPIGASGARVLTTLVHEMKRRGAKKGLATLCIGGGMGIAMCVARD</sequence>
<comment type="similarity">
    <text evidence="2 9">Belongs to the thiolase-like superfamily. Thiolase family.</text>
</comment>
<evidence type="ECO:0000313" key="12">
    <source>
        <dbReference type="EMBL" id="KWT65779.1"/>
    </source>
</evidence>
<dbReference type="GO" id="GO:0003988">
    <property type="term" value="F:acetyl-CoA C-acyltransferase activity"/>
    <property type="evidence" value="ECO:0007669"/>
    <property type="project" value="UniProtKB-ARBA"/>
</dbReference>
<keyword evidence="4" id="KW-0583">PHB biosynthesis</keyword>
<dbReference type="Proteomes" id="UP000059074">
    <property type="component" value="Unassembled WGS sequence"/>
</dbReference>
<dbReference type="CDD" id="cd00751">
    <property type="entry name" value="thiolase"/>
    <property type="match status" value="1"/>
</dbReference>
<dbReference type="NCBIfam" id="TIGR01930">
    <property type="entry name" value="AcCoA-C-Actrans"/>
    <property type="match status" value="1"/>
</dbReference>
<gene>
    <name evidence="12" type="ORF">APY04_2626</name>
</gene>
<dbReference type="PATRIC" id="fig|121290.4.peg.1938"/>
<dbReference type="InterPro" id="IPR020610">
    <property type="entry name" value="Thiolase_AS"/>
</dbReference>
<name>A0A109BBK4_HYPSL</name>
<comment type="pathway">
    <text evidence="6">Metabolic intermediate biosynthesis; (R)-mevalonate biosynthesis; (R)-mevalonate from acetyl-CoA: step 1/3.</text>
</comment>
<dbReference type="OrthoDB" id="9764638at2"/>
<dbReference type="InterPro" id="IPR002155">
    <property type="entry name" value="Thiolase"/>
</dbReference>
<evidence type="ECO:0000256" key="9">
    <source>
        <dbReference type="RuleBase" id="RU003557"/>
    </source>
</evidence>
<feature type="domain" description="Thiolase C-terminal" evidence="11">
    <location>
        <begin position="273"/>
        <end position="393"/>
    </location>
</feature>
<proteinExistence type="inferred from homology"/>
<evidence type="ECO:0000256" key="2">
    <source>
        <dbReference type="ARBA" id="ARBA00010982"/>
    </source>
</evidence>
<organism evidence="12 13">
    <name type="scientific">Hyphomicrobium sulfonivorans</name>
    <dbReference type="NCBI Taxonomy" id="121290"/>
    <lineage>
        <taxon>Bacteria</taxon>
        <taxon>Pseudomonadati</taxon>
        <taxon>Pseudomonadota</taxon>
        <taxon>Alphaproteobacteria</taxon>
        <taxon>Hyphomicrobiales</taxon>
        <taxon>Hyphomicrobiaceae</taxon>
        <taxon>Hyphomicrobium</taxon>
    </lineage>
</organism>
<evidence type="ECO:0000256" key="8">
    <source>
        <dbReference type="PIRSR" id="PIRSR000429-1"/>
    </source>
</evidence>
<dbReference type="InterPro" id="IPR020613">
    <property type="entry name" value="Thiolase_CS"/>
</dbReference>
<evidence type="ECO:0000259" key="11">
    <source>
        <dbReference type="Pfam" id="PF02803"/>
    </source>
</evidence>
<dbReference type="PIRSF" id="PIRSF000429">
    <property type="entry name" value="Ac-CoA_Ac_transf"/>
    <property type="match status" value="1"/>
</dbReference>
<dbReference type="InterPro" id="IPR020616">
    <property type="entry name" value="Thiolase_N"/>
</dbReference>
<dbReference type="PANTHER" id="PTHR18919">
    <property type="entry name" value="ACETYL-COA C-ACYLTRANSFERASE"/>
    <property type="match status" value="1"/>
</dbReference>
<feature type="active site" description="Acyl-thioester intermediate" evidence="8">
    <location>
        <position position="92"/>
    </location>
</feature>
<dbReference type="RefSeq" id="WP_068463188.1">
    <property type="nucleotide sequence ID" value="NZ_JAEFBX010000001.1"/>
</dbReference>
<dbReference type="PANTHER" id="PTHR18919:SF107">
    <property type="entry name" value="ACETYL-COA ACETYLTRANSFERASE, CYTOSOLIC"/>
    <property type="match status" value="1"/>
</dbReference>
<evidence type="ECO:0000256" key="3">
    <source>
        <dbReference type="ARBA" id="ARBA00022679"/>
    </source>
</evidence>
<reference evidence="12 13" key="1">
    <citation type="submission" date="2015-10" db="EMBL/GenBank/DDBJ databases">
        <title>Transcriptomic analysis of a linuron degrading triple-species bacterial consortium.</title>
        <authorList>
            <person name="Albers P."/>
        </authorList>
    </citation>
    <scope>NUCLEOTIDE SEQUENCE [LARGE SCALE GENOMIC DNA]</scope>
    <source>
        <strain evidence="12 13">WDL6</strain>
    </source>
</reference>
<evidence type="ECO:0000259" key="10">
    <source>
        <dbReference type="Pfam" id="PF00108"/>
    </source>
</evidence>
<dbReference type="InterPro" id="IPR016039">
    <property type="entry name" value="Thiolase-like"/>
</dbReference>
<keyword evidence="5 9" id="KW-0012">Acyltransferase</keyword>
<evidence type="ECO:0000256" key="1">
    <source>
        <dbReference type="ARBA" id="ARBA00004683"/>
    </source>
</evidence>
<dbReference type="PROSITE" id="PS00737">
    <property type="entry name" value="THIOLASE_2"/>
    <property type="match status" value="1"/>
</dbReference>
<dbReference type="InterPro" id="IPR020617">
    <property type="entry name" value="Thiolase_C"/>
</dbReference>